<proteinExistence type="predicted"/>
<dbReference type="CDD" id="cd02440">
    <property type="entry name" value="AdoMet_MTases"/>
    <property type="match status" value="1"/>
</dbReference>
<keyword evidence="5" id="KW-1185">Reference proteome</keyword>
<sequence length="223" mass="23736">MTGPEQWRAVDDYFVDLLITEDDALRSAHDAGIRGDVPAIEVSPTQGQFLSLLVRITGAKRVLELGTLAGYSGVWLARGLPEGGRLITCEFEPKHAQIAAATFAEAGLADLIEIRVGPALDTLDAMIAAGDPPFDLVFIDADKNNYPHYLDRVLRLSRPGTVIVGDNVVRRGAVADAGSTDPMVNGVQDFLAAASRHPGLTTTALQTVGRKGWDGFSISLVEG</sequence>
<dbReference type="EC" id="2.1.1.-" evidence="4"/>
<dbReference type="PROSITE" id="PS51682">
    <property type="entry name" value="SAM_OMT_I"/>
    <property type="match status" value="1"/>
</dbReference>
<keyword evidence="2 4" id="KW-0808">Transferase</keyword>
<dbReference type="PANTHER" id="PTHR10509:SF14">
    <property type="entry name" value="CAFFEOYL-COA O-METHYLTRANSFERASE 3-RELATED"/>
    <property type="match status" value="1"/>
</dbReference>
<dbReference type="PANTHER" id="PTHR10509">
    <property type="entry name" value="O-METHYLTRANSFERASE-RELATED"/>
    <property type="match status" value="1"/>
</dbReference>
<evidence type="ECO:0000256" key="2">
    <source>
        <dbReference type="ARBA" id="ARBA00022679"/>
    </source>
</evidence>
<dbReference type="SUPFAM" id="SSF53335">
    <property type="entry name" value="S-adenosyl-L-methionine-dependent methyltransferases"/>
    <property type="match status" value="1"/>
</dbReference>
<reference evidence="4 5" key="1">
    <citation type="submission" date="2024-04" db="EMBL/GenBank/DDBJ databases">
        <title>Isolation of an actinomycete strain from pig manure.</title>
        <authorList>
            <person name="Gong T."/>
            <person name="Yu Z."/>
            <person name="An M."/>
            <person name="Wei C."/>
            <person name="Yang W."/>
            <person name="Liu L."/>
        </authorList>
    </citation>
    <scope>NUCLEOTIDE SEQUENCE [LARGE SCALE GENOMIC DNA]</scope>
    <source>
        <strain evidence="4 5">ZF39</strain>
    </source>
</reference>
<dbReference type="GO" id="GO:0032259">
    <property type="term" value="P:methylation"/>
    <property type="evidence" value="ECO:0007669"/>
    <property type="project" value="UniProtKB-KW"/>
</dbReference>
<accession>A0ABZ3FVG5</accession>
<evidence type="ECO:0000313" key="5">
    <source>
        <dbReference type="Proteomes" id="UP001442841"/>
    </source>
</evidence>
<dbReference type="Pfam" id="PF01596">
    <property type="entry name" value="Methyltransf_3"/>
    <property type="match status" value="1"/>
</dbReference>
<dbReference type="RefSeq" id="WP_425310490.1">
    <property type="nucleotide sequence ID" value="NZ_CP154795.1"/>
</dbReference>
<dbReference type="InterPro" id="IPR050362">
    <property type="entry name" value="Cation-dep_OMT"/>
</dbReference>
<dbReference type="GO" id="GO:0008168">
    <property type="term" value="F:methyltransferase activity"/>
    <property type="evidence" value="ECO:0007669"/>
    <property type="project" value="UniProtKB-KW"/>
</dbReference>
<evidence type="ECO:0000256" key="3">
    <source>
        <dbReference type="ARBA" id="ARBA00022691"/>
    </source>
</evidence>
<evidence type="ECO:0000256" key="1">
    <source>
        <dbReference type="ARBA" id="ARBA00022603"/>
    </source>
</evidence>
<dbReference type="EMBL" id="CP154795">
    <property type="protein sequence ID" value="XAN09054.1"/>
    <property type="molecule type" value="Genomic_DNA"/>
</dbReference>
<dbReference type="Gene3D" id="3.40.50.150">
    <property type="entry name" value="Vaccinia Virus protein VP39"/>
    <property type="match status" value="1"/>
</dbReference>
<dbReference type="InterPro" id="IPR029063">
    <property type="entry name" value="SAM-dependent_MTases_sf"/>
</dbReference>
<name>A0ABZ3FVG5_9ACTN</name>
<dbReference type="Proteomes" id="UP001442841">
    <property type="component" value="Chromosome"/>
</dbReference>
<dbReference type="InterPro" id="IPR002935">
    <property type="entry name" value="SAM_O-MeTrfase"/>
</dbReference>
<organism evidence="4 5">
    <name type="scientific">Ammonicoccus fulvus</name>
    <dbReference type="NCBI Taxonomy" id="3138240"/>
    <lineage>
        <taxon>Bacteria</taxon>
        <taxon>Bacillati</taxon>
        <taxon>Actinomycetota</taxon>
        <taxon>Actinomycetes</taxon>
        <taxon>Propionibacteriales</taxon>
        <taxon>Propionibacteriaceae</taxon>
        <taxon>Ammonicoccus</taxon>
    </lineage>
</organism>
<gene>
    <name evidence="4" type="ORF">AADG42_17620</name>
</gene>
<evidence type="ECO:0000313" key="4">
    <source>
        <dbReference type="EMBL" id="XAN09054.1"/>
    </source>
</evidence>
<protein>
    <submittedName>
        <fullName evidence="4">O-methyltransferase</fullName>
        <ecNumber evidence="4">2.1.1.-</ecNumber>
    </submittedName>
</protein>
<keyword evidence="3" id="KW-0949">S-adenosyl-L-methionine</keyword>
<keyword evidence="1 4" id="KW-0489">Methyltransferase</keyword>